<dbReference type="AlphaFoldDB" id="A0A9R1WYP3"/>
<keyword evidence="3" id="KW-1185">Reference proteome</keyword>
<protein>
    <recommendedName>
        <fullName evidence="4">Leucine-rich repeat-containing N-terminal plant-type domain-containing protein</fullName>
    </recommendedName>
</protein>
<accession>A0A9R1WYP3</accession>
<evidence type="ECO:0008006" key="4">
    <source>
        <dbReference type="Google" id="ProtNLM"/>
    </source>
</evidence>
<reference evidence="2 3" key="1">
    <citation type="journal article" date="2017" name="Nat. Commun.">
        <title>Genome assembly with in vitro proximity ligation data and whole-genome triplication in lettuce.</title>
        <authorList>
            <person name="Reyes-Chin-Wo S."/>
            <person name="Wang Z."/>
            <person name="Yang X."/>
            <person name="Kozik A."/>
            <person name="Arikit S."/>
            <person name="Song C."/>
            <person name="Xia L."/>
            <person name="Froenicke L."/>
            <person name="Lavelle D.O."/>
            <person name="Truco M.J."/>
            <person name="Xia R."/>
            <person name="Zhu S."/>
            <person name="Xu C."/>
            <person name="Xu H."/>
            <person name="Xu X."/>
            <person name="Cox K."/>
            <person name="Korf I."/>
            <person name="Meyers B.C."/>
            <person name="Michelmore R.W."/>
        </authorList>
    </citation>
    <scope>NUCLEOTIDE SEQUENCE [LARGE SCALE GENOMIC DNA]</scope>
    <source>
        <strain evidence="3">cv. Salinas</strain>
        <tissue evidence="2">Seedlings</tissue>
    </source>
</reference>
<dbReference type="EMBL" id="NBSK02000008">
    <property type="protein sequence ID" value="KAJ0192019.1"/>
    <property type="molecule type" value="Genomic_DNA"/>
</dbReference>
<keyword evidence="1" id="KW-0732">Signal</keyword>
<evidence type="ECO:0000313" key="2">
    <source>
        <dbReference type="EMBL" id="KAJ0192019.1"/>
    </source>
</evidence>
<feature type="chain" id="PRO_5040152398" description="Leucine-rich repeat-containing N-terminal plant-type domain-containing protein" evidence="1">
    <location>
        <begin position="29"/>
        <end position="82"/>
    </location>
</feature>
<name>A0A9R1WYP3_LACSA</name>
<feature type="signal peptide" evidence="1">
    <location>
        <begin position="1"/>
        <end position="28"/>
    </location>
</feature>
<organism evidence="2 3">
    <name type="scientific">Lactuca sativa</name>
    <name type="common">Garden lettuce</name>
    <dbReference type="NCBI Taxonomy" id="4236"/>
    <lineage>
        <taxon>Eukaryota</taxon>
        <taxon>Viridiplantae</taxon>
        <taxon>Streptophyta</taxon>
        <taxon>Embryophyta</taxon>
        <taxon>Tracheophyta</taxon>
        <taxon>Spermatophyta</taxon>
        <taxon>Magnoliopsida</taxon>
        <taxon>eudicotyledons</taxon>
        <taxon>Gunneridae</taxon>
        <taxon>Pentapetalae</taxon>
        <taxon>asterids</taxon>
        <taxon>campanulids</taxon>
        <taxon>Asterales</taxon>
        <taxon>Asteraceae</taxon>
        <taxon>Cichorioideae</taxon>
        <taxon>Cichorieae</taxon>
        <taxon>Lactucinae</taxon>
        <taxon>Lactuca</taxon>
    </lineage>
</organism>
<evidence type="ECO:0000313" key="3">
    <source>
        <dbReference type="Proteomes" id="UP000235145"/>
    </source>
</evidence>
<comment type="caution">
    <text evidence="2">The sequence shown here is derived from an EMBL/GenBank/DDBJ whole genome shotgun (WGS) entry which is preliminary data.</text>
</comment>
<dbReference type="Proteomes" id="UP000235145">
    <property type="component" value="Unassembled WGS sequence"/>
</dbReference>
<evidence type="ECO:0000256" key="1">
    <source>
        <dbReference type="SAM" id="SignalP"/>
    </source>
</evidence>
<gene>
    <name evidence="2" type="ORF">LSAT_V11C800399010</name>
</gene>
<proteinExistence type="predicted"/>
<sequence length="82" mass="8613">MRLEGGMAFFLTVLFAFTLISSTITVEAQRLGVVSKIPPPPTETGSWGGSWSCWGDKVCDKKKGTASVAAVSPPQAIQKKGG</sequence>
<dbReference type="Gramene" id="rna-gnl|WGS:NBSK|LSAT_8X22561_mrna">
    <property type="protein sequence ID" value="cds-PLY89437.1"/>
    <property type="gene ID" value="gene-LSAT_8X22561"/>
</dbReference>